<dbReference type="Proteomes" id="UP001228636">
    <property type="component" value="Unassembled WGS sequence"/>
</dbReference>
<evidence type="ECO:0000313" key="2">
    <source>
        <dbReference type="Proteomes" id="UP001228636"/>
    </source>
</evidence>
<name>A0AAJ1QW17_9FLAO</name>
<dbReference type="RefSeq" id="WP_261973810.1">
    <property type="nucleotide sequence ID" value="NZ_CP103460.1"/>
</dbReference>
<evidence type="ECO:0000313" key="1">
    <source>
        <dbReference type="EMBL" id="MDN3619384.1"/>
    </source>
</evidence>
<gene>
    <name evidence="1" type="ORF">QWY81_07965</name>
</gene>
<protein>
    <submittedName>
        <fullName evidence="1">Uncharacterized protein</fullName>
    </submittedName>
</protein>
<sequence>MKKHSGMRPHDIVVLLKIAAKGKKKWFMKDLSNELHISASEISESINRSKFSGLIAPNKKSIMRLALMDFLEHGIKYVYPQQPGAIVRGVPTAHSAPPLNNTIVSEEHYVWPYAKGNKRGQAIEPLYATVAEAVLKDEKLYELLALVDALRVGRAREKEIAIRELKIRILGEGSIIDEKSIDSKLTNKSL</sequence>
<dbReference type="AlphaFoldDB" id="A0AAJ1QW17"/>
<accession>A0AAJ1QW17</accession>
<reference evidence="1 2" key="1">
    <citation type="journal article" date="2014" name="Int. J. Syst. Evol. Microbiol.">
        <title>Complete genome sequence of Corynebacterium casei LMG S-19264T (=DSM 44701T), isolated from a smear-ripened cheese.</title>
        <authorList>
            <consortium name="US DOE Joint Genome Institute (JGI-PGF)"/>
            <person name="Walter F."/>
            <person name="Albersmeier A."/>
            <person name="Kalinowski J."/>
            <person name="Ruckert C."/>
        </authorList>
    </citation>
    <scope>NUCLEOTIDE SEQUENCE [LARGE SCALE GENOMIC DNA]</scope>
    <source>
        <strain evidence="1 2">CECT 8670</strain>
    </source>
</reference>
<organism evidence="1 2">
    <name type="scientific">Polaribacter sejongensis</name>
    <dbReference type="NCBI Taxonomy" id="985043"/>
    <lineage>
        <taxon>Bacteria</taxon>
        <taxon>Pseudomonadati</taxon>
        <taxon>Bacteroidota</taxon>
        <taxon>Flavobacteriia</taxon>
        <taxon>Flavobacteriales</taxon>
        <taxon>Flavobacteriaceae</taxon>
    </lineage>
</organism>
<proteinExistence type="predicted"/>
<dbReference type="EMBL" id="JAUFQH010000005">
    <property type="protein sequence ID" value="MDN3619384.1"/>
    <property type="molecule type" value="Genomic_DNA"/>
</dbReference>
<comment type="caution">
    <text evidence="1">The sequence shown here is derived from an EMBL/GenBank/DDBJ whole genome shotgun (WGS) entry which is preliminary data.</text>
</comment>